<dbReference type="Proteomes" id="UP000266841">
    <property type="component" value="Unassembled WGS sequence"/>
</dbReference>
<feature type="compositionally biased region" description="Low complexity" evidence="1">
    <location>
        <begin position="139"/>
        <end position="151"/>
    </location>
</feature>
<dbReference type="AlphaFoldDB" id="K0T041"/>
<accession>K0T041</accession>
<evidence type="ECO:0000256" key="1">
    <source>
        <dbReference type="SAM" id="MobiDB-lite"/>
    </source>
</evidence>
<comment type="caution">
    <text evidence="2">The sequence shown here is derived from an EMBL/GenBank/DDBJ whole genome shotgun (WGS) entry which is preliminary data.</text>
</comment>
<name>K0T041_THAOC</name>
<sequence length="267" mass="29535">RERSDGVTTPRYRESREVEPRRSRIQPSQSNAHPIPRLDGKAGKTRTRRPSARPPAEGEDSVEVPPAQAEEEGPGKDRRAPGRTRPAVLPAAERHATQDDGQESRGKIEGRGESPVWSRRGGRVRSGGDERSPVDETARTGSTTPPRQPTTSRKERSANESSIRGGDLQSSSRIAWSYFSSNSRQLGRVSARTMRGIRGDDLARGTKRFLESDRASAFFPKWGVGAERRPPIKRAYGGIRSDLDLDDEDSRPNFVTGLGLRMRQSTV</sequence>
<evidence type="ECO:0000313" key="2">
    <source>
        <dbReference type="EMBL" id="EJK66636.1"/>
    </source>
</evidence>
<feature type="region of interest" description="Disordered" evidence="1">
    <location>
        <begin position="1"/>
        <end position="169"/>
    </location>
</feature>
<organism evidence="2 3">
    <name type="scientific">Thalassiosira oceanica</name>
    <name type="common">Marine diatom</name>
    <dbReference type="NCBI Taxonomy" id="159749"/>
    <lineage>
        <taxon>Eukaryota</taxon>
        <taxon>Sar</taxon>
        <taxon>Stramenopiles</taxon>
        <taxon>Ochrophyta</taxon>
        <taxon>Bacillariophyta</taxon>
        <taxon>Coscinodiscophyceae</taxon>
        <taxon>Thalassiosirophycidae</taxon>
        <taxon>Thalassiosirales</taxon>
        <taxon>Thalassiosiraceae</taxon>
        <taxon>Thalassiosira</taxon>
    </lineage>
</organism>
<evidence type="ECO:0000313" key="3">
    <source>
        <dbReference type="Proteomes" id="UP000266841"/>
    </source>
</evidence>
<feature type="compositionally biased region" description="Basic and acidic residues" evidence="1">
    <location>
        <begin position="126"/>
        <end position="138"/>
    </location>
</feature>
<reference evidence="2 3" key="1">
    <citation type="journal article" date="2012" name="Genome Biol.">
        <title>Genome and low-iron response of an oceanic diatom adapted to chronic iron limitation.</title>
        <authorList>
            <person name="Lommer M."/>
            <person name="Specht M."/>
            <person name="Roy A.S."/>
            <person name="Kraemer L."/>
            <person name="Andreson R."/>
            <person name="Gutowska M.A."/>
            <person name="Wolf J."/>
            <person name="Bergner S.V."/>
            <person name="Schilhabel M.B."/>
            <person name="Klostermeier U.C."/>
            <person name="Beiko R.G."/>
            <person name="Rosenstiel P."/>
            <person name="Hippler M."/>
            <person name="Laroche J."/>
        </authorList>
    </citation>
    <scope>NUCLEOTIDE SEQUENCE [LARGE SCALE GENOMIC DNA]</scope>
    <source>
        <strain evidence="2 3">CCMP1005</strain>
    </source>
</reference>
<protein>
    <submittedName>
        <fullName evidence="2">Uncharacterized protein</fullName>
    </submittedName>
</protein>
<feature type="compositionally biased region" description="Basic and acidic residues" evidence="1">
    <location>
        <begin position="1"/>
        <end position="22"/>
    </location>
</feature>
<proteinExistence type="predicted"/>
<dbReference type="EMBL" id="AGNL01014597">
    <property type="protein sequence ID" value="EJK66636.1"/>
    <property type="molecule type" value="Genomic_DNA"/>
</dbReference>
<feature type="non-terminal residue" evidence="2">
    <location>
        <position position="1"/>
    </location>
</feature>
<gene>
    <name evidence="2" type="ORF">THAOC_12430</name>
</gene>
<feature type="compositionally biased region" description="Basic and acidic residues" evidence="1">
    <location>
        <begin position="92"/>
        <end position="112"/>
    </location>
</feature>
<keyword evidence="3" id="KW-1185">Reference proteome</keyword>